<name>A0A1C3HI12_SERMA</name>
<evidence type="ECO:0000256" key="1">
    <source>
        <dbReference type="SAM" id="Phobius"/>
    </source>
</evidence>
<sequence>MCLLIYCKLSENMNSGLFGIPKRIPMQKSKTDLEGDSRIWHYQLAPFIPCFFDELHIRFEARHVADTNHRHIELLKLCRKAERRVVELLAYVVGFIGIAESFLITSVLLSESSFHYYKQ</sequence>
<protein>
    <submittedName>
        <fullName evidence="2">Uncharacterized protein</fullName>
    </submittedName>
</protein>
<evidence type="ECO:0000313" key="2">
    <source>
        <dbReference type="EMBL" id="SAY44690.1"/>
    </source>
</evidence>
<proteinExistence type="predicted"/>
<dbReference type="EMBL" id="LT575490">
    <property type="protein sequence ID" value="SAY44690.1"/>
    <property type="molecule type" value="Genomic_DNA"/>
</dbReference>
<dbReference type="AlphaFoldDB" id="A0A1C3HI12"/>
<feature type="transmembrane region" description="Helical" evidence="1">
    <location>
        <begin position="88"/>
        <end position="109"/>
    </location>
</feature>
<organism evidence="2">
    <name type="scientific">Serratia marcescens</name>
    <dbReference type="NCBI Taxonomy" id="615"/>
    <lineage>
        <taxon>Bacteria</taxon>
        <taxon>Pseudomonadati</taxon>
        <taxon>Pseudomonadota</taxon>
        <taxon>Gammaproteobacteria</taxon>
        <taxon>Enterobacterales</taxon>
        <taxon>Yersiniaceae</taxon>
        <taxon>Serratia</taxon>
    </lineage>
</organism>
<keyword evidence="1" id="KW-0812">Transmembrane</keyword>
<keyword evidence="1" id="KW-0472">Membrane</keyword>
<keyword evidence="1" id="KW-1133">Transmembrane helix</keyword>
<accession>A0A1C3HI12</accession>
<reference evidence="2" key="1">
    <citation type="submission" date="2016-05" db="EMBL/GenBank/DDBJ databases">
        <authorList>
            <person name="Cock P.J.A."/>
            <person name="Cock P.J.A."/>
        </authorList>
    </citation>
    <scope>NUCLEOTIDE SEQUENCE</scope>
    <source>
        <strain evidence="2">PWN146_assembly</strain>
    </source>
</reference>
<gene>
    <name evidence="2" type="ORF">PWN146_03401</name>
</gene>